<dbReference type="Proteomes" id="UP000494252">
    <property type="component" value="Unassembled WGS sequence"/>
</dbReference>
<keyword evidence="10" id="KW-0998">Cell outer membrane</keyword>
<dbReference type="SUPFAM" id="SSF56935">
    <property type="entry name" value="Porins"/>
    <property type="match status" value="1"/>
</dbReference>
<evidence type="ECO:0000256" key="9">
    <source>
        <dbReference type="ARBA" id="ARBA00023136"/>
    </source>
</evidence>
<keyword evidence="4" id="KW-1134">Transmembrane beta strand</keyword>
<dbReference type="GO" id="GO:0006811">
    <property type="term" value="P:monoatomic ion transport"/>
    <property type="evidence" value="ECO:0007669"/>
    <property type="project" value="UniProtKB-KW"/>
</dbReference>
<dbReference type="InterPro" id="IPR023614">
    <property type="entry name" value="Porin_dom_sf"/>
</dbReference>
<organism evidence="13 14">
    <name type="scientific">Paraburkholderia fynbosensis</name>
    <dbReference type="NCBI Taxonomy" id="1200993"/>
    <lineage>
        <taxon>Bacteria</taxon>
        <taxon>Pseudomonadati</taxon>
        <taxon>Pseudomonadota</taxon>
        <taxon>Betaproteobacteria</taxon>
        <taxon>Burkholderiales</taxon>
        <taxon>Burkholderiaceae</taxon>
        <taxon>Paraburkholderia</taxon>
    </lineage>
</organism>
<proteinExistence type="predicted"/>
<keyword evidence="3" id="KW-0813">Transport</keyword>
<keyword evidence="14" id="KW-1185">Reference proteome</keyword>
<reference evidence="13 14" key="1">
    <citation type="submission" date="2020-04" db="EMBL/GenBank/DDBJ databases">
        <authorList>
            <person name="De Canck E."/>
        </authorList>
    </citation>
    <scope>NUCLEOTIDE SEQUENCE [LARGE SCALE GENOMIC DNA]</scope>
    <source>
        <strain evidence="13 14">LMG 27177</strain>
    </source>
</reference>
<keyword evidence="7" id="KW-0406">Ion transport</keyword>
<dbReference type="InterPro" id="IPR050298">
    <property type="entry name" value="Gram-neg_bact_OMP"/>
</dbReference>
<dbReference type="RefSeq" id="WP_246290674.1">
    <property type="nucleotide sequence ID" value="NZ_CADIKI010000001.1"/>
</dbReference>
<dbReference type="PRINTS" id="PR00184">
    <property type="entry name" value="NEISSPPORIN"/>
</dbReference>
<protein>
    <recommendedName>
        <fullName evidence="12">Porin domain-containing protein</fullName>
    </recommendedName>
</protein>
<keyword evidence="8" id="KW-0626">Porin</keyword>
<comment type="subunit">
    <text evidence="2">Homotrimer.</text>
</comment>
<evidence type="ECO:0000256" key="2">
    <source>
        <dbReference type="ARBA" id="ARBA00011233"/>
    </source>
</evidence>
<evidence type="ECO:0000256" key="4">
    <source>
        <dbReference type="ARBA" id="ARBA00022452"/>
    </source>
</evidence>
<evidence type="ECO:0000256" key="5">
    <source>
        <dbReference type="ARBA" id="ARBA00022692"/>
    </source>
</evidence>
<feature type="chain" id="PRO_5027096367" description="Porin domain-containing protein" evidence="11">
    <location>
        <begin position="32"/>
        <end position="373"/>
    </location>
</feature>
<dbReference type="CDD" id="cd00342">
    <property type="entry name" value="gram_neg_porins"/>
    <property type="match status" value="1"/>
</dbReference>
<accession>A0A6J5FGI3</accession>
<evidence type="ECO:0000313" key="14">
    <source>
        <dbReference type="Proteomes" id="UP000494252"/>
    </source>
</evidence>
<evidence type="ECO:0000256" key="11">
    <source>
        <dbReference type="SAM" id="SignalP"/>
    </source>
</evidence>
<gene>
    <name evidence="13" type="ORF">LMG27177_00375</name>
</gene>
<dbReference type="GO" id="GO:0046930">
    <property type="term" value="C:pore complex"/>
    <property type="evidence" value="ECO:0007669"/>
    <property type="project" value="UniProtKB-KW"/>
</dbReference>
<dbReference type="AlphaFoldDB" id="A0A6J5FGI3"/>
<evidence type="ECO:0000256" key="8">
    <source>
        <dbReference type="ARBA" id="ARBA00023114"/>
    </source>
</evidence>
<dbReference type="Pfam" id="PF13609">
    <property type="entry name" value="Porin_4"/>
    <property type="match status" value="1"/>
</dbReference>
<dbReference type="GO" id="GO:0009279">
    <property type="term" value="C:cell outer membrane"/>
    <property type="evidence" value="ECO:0007669"/>
    <property type="project" value="UniProtKB-SubCell"/>
</dbReference>
<sequence length="373" mass="39457">MAKRNDKCLPRGVARFGLMVVLAAFDSNALAQSSVSLYGEIDASAVWANNVHGGHQFQLASGLIDGSFWGMQGSEDLGGGSHATFRLERGFSVATGTDQNDHPYYVGLANDKYGALTLGHQYDSIHDYLAPFTLTGGNGGTAFAHPFDNDNANNSWLARNSIKYTSSSFDGLSVGGMYAFSNAAGQFADNRAYSIGANYGNGDFSAGAAWLHTDGRGSTEGGAYDAVTLPGTTRNTFDASVQTQNTFGIGASQVFGPFTLAASWTRSIYGGITDTETGLPARAVAFDNYEINGTWQAGASLSLSGMYTYTKGTYAHWNQGAVQAGYTLTKRTDTYIEAIYQCASAGAPAVINSIMASSRSSQLLFAAGIRHRF</sequence>
<keyword evidence="6 11" id="KW-0732">Signal</keyword>
<evidence type="ECO:0000313" key="13">
    <source>
        <dbReference type="EMBL" id="CAB3777437.1"/>
    </source>
</evidence>
<evidence type="ECO:0000256" key="6">
    <source>
        <dbReference type="ARBA" id="ARBA00022729"/>
    </source>
</evidence>
<dbReference type="EMBL" id="CADIKI010000001">
    <property type="protein sequence ID" value="CAB3777437.1"/>
    <property type="molecule type" value="Genomic_DNA"/>
</dbReference>
<evidence type="ECO:0000259" key="12">
    <source>
        <dbReference type="Pfam" id="PF13609"/>
    </source>
</evidence>
<dbReference type="Gene3D" id="2.40.160.10">
    <property type="entry name" value="Porin"/>
    <property type="match status" value="1"/>
</dbReference>
<feature type="domain" description="Porin" evidence="12">
    <location>
        <begin position="20"/>
        <end position="338"/>
    </location>
</feature>
<dbReference type="PANTHER" id="PTHR34501:SF9">
    <property type="entry name" value="MAJOR OUTER MEMBRANE PROTEIN P.IA"/>
    <property type="match status" value="1"/>
</dbReference>
<comment type="subcellular location">
    <subcellularLocation>
        <location evidence="1">Cell outer membrane</location>
        <topology evidence="1">Multi-pass membrane protein</topology>
    </subcellularLocation>
</comment>
<dbReference type="PANTHER" id="PTHR34501">
    <property type="entry name" value="PROTEIN YDDL-RELATED"/>
    <property type="match status" value="1"/>
</dbReference>
<dbReference type="InterPro" id="IPR002299">
    <property type="entry name" value="Porin_Neis"/>
</dbReference>
<keyword evidence="5" id="KW-0812">Transmembrane</keyword>
<keyword evidence="9" id="KW-0472">Membrane</keyword>
<feature type="signal peptide" evidence="11">
    <location>
        <begin position="1"/>
        <end position="31"/>
    </location>
</feature>
<evidence type="ECO:0000256" key="3">
    <source>
        <dbReference type="ARBA" id="ARBA00022448"/>
    </source>
</evidence>
<evidence type="ECO:0000256" key="7">
    <source>
        <dbReference type="ARBA" id="ARBA00023065"/>
    </source>
</evidence>
<evidence type="ECO:0000256" key="1">
    <source>
        <dbReference type="ARBA" id="ARBA00004571"/>
    </source>
</evidence>
<name>A0A6J5FGI3_9BURK</name>
<dbReference type="GO" id="GO:0015288">
    <property type="term" value="F:porin activity"/>
    <property type="evidence" value="ECO:0007669"/>
    <property type="project" value="UniProtKB-KW"/>
</dbReference>
<evidence type="ECO:0000256" key="10">
    <source>
        <dbReference type="ARBA" id="ARBA00023237"/>
    </source>
</evidence>
<dbReference type="InterPro" id="IPR033900">
    <property type="entry name" value="Gram_neg_porin_domain"/>
</dbReference>